<dbReference type="STRING" id="991.IW20_20145"/>
<keyword evidence="5" id="KW-1185">Reference proteome</keyword>
<keyword evidence="1" id="KW-0472">Membrane</keyword>
<feature type="transmembrane region" description="Helical" evidence="1">
    <location>
        <begin position="87"/>
        <end position="105"/>
    </location>
</feature>
<dbReference type="Proteomes" id="UP000028712">
    <property type="component" value="Unassembled WGS sequence"/>
</dbReference>
<dbReference type="EMBL" id="JPRM01000036">
    <property type="protein sequence ID" value="KFF11242.1"/>
    <property type="molecule type" value="Genomic_DNA"/>
</dbReference>
<organism evidence="2 4">
    <name type="scientific">Flavobacterium hydatis</name>
    <name type="common">Cytophaga aquatilis</name>
    <dbReference type="NCBI Taxonomy" id="991"/>
    <lineage>
        <taxon>Bacteria</taxon>
        <taxon>Pseudomonadati</taxon>
        <taxon>Bacteroidota</taxon>
        <taxon>Flavobacteriia</taxon>
        <taxon>Flavobacteriales</taxon>
        <taxon>Flavobacteriaceae</taxon>
        <taxon>Flavobacterium</taxon>
    </lineage>
</organism>
<evidence type="ECO:0000256" key="1">
    <source>
        <dbReference type="SAM" id="Phobius"/>
    </source>
</evidence>
<gene>
    <name evidence="3" type="ORF">B0A62_03370</name>
    <name evidence="2" type="ORF">IW20_20145</name>
</gene>
<dbReference type="OrthoDB" id="1495099at2"/>
<protein>
    <submittedName>
        <fullName evidence="2">Uncharacterized protein</fullName>
    </submittedName>
</protein>
<accession>A0A086A3H8</accession>
<dbReference type="Proteomes" id="UP000198424">
    <property type="component" value="Unassembled WGS sequence"/>
</dbReference>
<dbReference type="EMBL" id="MUGY01000002">
    <property type="protein sequence ID" value="OXA97911.1"/>
    <property type="molecule type" value="Genomic_DNA"/>
</dbReference>
<dbReference type="RefSeq" id="WP_035626364.1">
    <property type="nucleotide sequence ID" value="NZ_JBEWQG010000027.1"/>
</dbReference>
<sequence length="113" mass="12873">MTKFLNLILGTTDVPTYLAGLFFALIGLAFYYKGKIAKRDKASGNTPYYFSLSFFTQDNLVELAFSILAIFLTLRFSVEYFGVDVTMFYALGIGWTLPKVIAFMYKIQDKARE</sequence>
<evidence type="ECO:0000313" key="3">
    <source>
        <dbReference type="EMBL" id="OXA97911.1"/>
    </source>
</evidence>
<evidence type="ECO:0000313" key="4">
    <source>
        <dbReference type="Proteomes" id="UP000028712"/>
    </source>
</evidence>
<proteinExistence type="predicted"/>
<reference evidence="3 5" key="2">
    <citation type="submission" date="2016-11" db="EMBL/GenBank/DDBJ databases">
        <title>Whole genomes of Flavobacteriaceae.</title>
        <authorList>
            <person name="Stine C."/>
            <person name="Li C."/>
            <person name="Tadesse D."/>
        </authorList>
    </citation>
    <scope>NUCLEOTIDE SEQUENCE [LARGE SCALE GENOMIC DNA]</scope>
    <source>
        <strain evidence="3 5">ATCC 29551</strain>
    </source>
</reference>
<reference evidence="2 4" key="1">
    <citation type="submission" date="2014-07" db="EMBL/GenBank/DDBJ databases">
        <title>Genome of Flavobacterium hydatis DSM 2063.</title>
        <authorList>
            <person name="Pipes S.E."/>
            <person name="Stropko S.J."/>
            <person name="Newman J.D."/>
        </authorList>
    </citation>
    <scope>NUCLEOTIDE SEQUENCE [LARGE SCALE GENOMIC DNA]</scope>
    <source>
        <strain evidence="2 4">DSM 2063</strain>
    </source>
</reference>
<evidence type="ECO:0000313" key="5">
    <source>
        <dbReference type="Proteomes" id="UP000198424"/>
    </source>
</evidence>
<name>A0A086A3H8_FLAHY</name>
<evidence type="ECO:0000313" key="2">
    <source>
        <dbReference type="EMBL" id="KFF11242.1"/>
    </source>
</evidence>
<comment type="caution">
    <text evidence="2">The sequence shown here is derived from an EMBL/GenBank/DDBJ whole genome shotgun (WGS) entry which is preliminary data.</text>
</comment>
<feature type="transmembrane region" description="Helical" evidence="1">
    <location>
        <begin position="60"/>
        <end position="81"/>
    </location>
</feature>
<keyword evidence="1" id="KW-1133">Transmembrane helix</keyword>
<feature type="transmembrane region" description="Helical" evidence="1">
    <location>
        <begin position="14"/>
        <end position="32"/>
    </location>
</feature>
<keyword evidence="1" id="KW-0812">Transmembrane</keyword>
<dbReference type="AlphaFoldDB" id="A0A086A3H8"/>